<accession>A0ABQ5QGE5</accession>
<keyword evidence="2" id="KW-1185">Reference proteome</keyword>
<reference evidence="1 2" key="1">
    <citation type="journal article" date="2023" name="Antonie Van Leeuwenhoek">
        <title>Mesoterricola silvestris gen. nov., sp. nov., Mesoterricola sediminis sp. nov., Geothrix oryzae sp. nov., Geothrix edaphica sp. nov., Geothrix rubra sp. nov., and Geothrix limicola sp. nov., six novel members of Acidobacteriota isolated from soils.</title>
        <authorList>
            <person name="Itoh H."/>
            <person name="Sugisawa Y."/>
            <person name="Mise K."/>
            <person name="Xu Z."/>
            <person name="Kuniyasu M."/>
            <person name="Ushijima N."/>
            <person name="Kawano K."/>
            <person name="Kobayashi E."/>
            <person name="Shiratori Y."/>
            <person name="Masuda Y."/>
            <person name="Senoo K."/>
        </authorList>
    </citation>
    <scope>NUCLEOTIDE SEQUENCE [LARGE SCALE GENOMIC DNA]</scope>
    <source>
        <strain evidence="1 2">Red804</strain>
    </source>
</reference>
<evidence type="ECO:0000313" key="1">
    <source>
        <dbReference type="EMBL" id="GLH73423.1"/>
    </source>
</evidence>
<dbReference type="EMBL" id="BSDE01000003">
    <property type="protein sequence ID" value="GLH73423.1"/>
    <property type="molecule type" value="Genomic_DNA"/>
</dbReference>
<dbReference type="Proteomes" id="UP001165069">
    <property type="component" value="Unassembled WGS sequence"/>
</dbReference>
<evidence type="ECO:0000313" key="2">
    <source>
        <dbReference type="Proteomes" id="UP001165069"/>
    </source>
</evidence>
<comment type="caution">
    <text evidence="1">The sequence shown here is derived from an EMBL/GenBank/DDBJ whole genome shotgun (WGS) entry which is preliminary data.</text>
</comment>
<sequence>MKPRPSILRSVNPAIAASQTGVLIHRPMNPATPGPFKGMLQLGTQQALDYMVAILRKSW</sequence>
<proteinExistence type="predicted"/>
<gene>
    <name evidence="1" type="ORF">GETHLI_19250</name>
</gene>
<dbReference type="RefSeq" id="WP_285574461.1">
    <property type="nucleotide sequence ID" value="NZ_BSDE01000003.1"/>
</dbReference>
<protein>
    <submittedName>
        <fullName evidence="1">Uncharacterized protein</fullName>
    </submittedName>
</protein>
<organism evidence="1 2">
    <name type="scientific">Geothrix limicola</name>
    <dbReference type="NCBI Taxonomy" id="2927978"/>
    <lineage>
        <taxon>Bacteria</taxon>
        <taxon>Pseudomonadati</taxon>
        <taxon>Acidobacteriota</taxon>
        <taxon>Holophagae</taxon>
        <taxon>Holophagales</taxon>
        <taxon>Holophagaceae</taxon>
        <taxon>Geothrix</taxon>
    </lineage>
</organism>
<name>A0ABQ5QGE5_9BACT</name>